<evidence type="ECO:0000313" key="2">
    <source>
        <dbReference type="EMBL" id="CAD2213926.1"/>
    </source>
</evidence>
<keyword evidence="3" id="KW-1185">Reference proteome</keyword>
<feature type="region of interest" description="Disordered" evidence="1">
    <location>
        <begin position="64"/>
        <end position="91"/>
    </location>
</feature>
<evidence type="ECO:0000256" key="1">
    <source>
        <dbReference type="SAM" id="MobiDB-lite"/>
    </source>
</evidence>
<dbReference type="EMBL" id="LR877146">
    <property type="protein sequence ID" value="CAD2213926.1"/>
    <property type="molecule type" value="Genomic_DNA"/>
</dbReference>
<dbReference type="VEuPathDB" id="TriTrypDB:ADEAN_000137000"/>
<organism evidence="2 3">
    <name type="scientific">Angomonas deanei</name>
    <dbReference type="NCBI Taxonomy" id="59799"/>
    <lineage>
        <taxon>Eukaryota</taxon>
        <taxon>Discoba</taxon>
        <taxon>Euglenozoa</taxon>
        <taxon>Kinetoplastea</taxon>
        <taxon>Metakinetoplastina</taxon>
        <taxon>Trypanosomatida</taxon>
        <taxon>Trypanosomatidae</taxon>
        <taxon>Strigomonadinae</taxon>
        <taxon>Angomonas</taxon>
    </lineage>
</organism>
<proteinExistence type="predicted"/>
<name>A0A7G2C2P1_9TRYP</name>
<evidence type="ECO:0000313" key="3">
    <source>
        <dbReference type="Proteomes" id="UP000515908"/>
    </source>
</evidence>
<accession>A0A7G2C2P1</accession>
<sequence length="588" mass="67374">MSATDRWVSDYLQRVDPTLRANTSPTIRVSPERTAHPVTAISADQLTSVQRDILHCRRLPDLYSGMDTSAEPTKDTADSPAQPSKAQPLREADIKFDKLNDLVLTMLHSYRVTQHSDSRRTPVQVAQQYQRALTVVTQYITDKHLQNGEESTSLLSAPSTVRRSIATHITNFLGQEQHSAGVKKLRKHLWKSVSDQYKELVETFEAKSEAYQQTHNGLGLTDSSITLEQLKKELFSLPDELLFHRKPVKDENNDYNKNNILRFCNSFALRAYDHGDHFVFSCSSQKLCDALLEGLTEEANYMTGKPTVLPDEEDTSVPYMNSVLLPKLSEMVQLRMLISYLLRAEVIFRYAREISDLGNHDGNPLLQAAELYCVTKLLHSLKASVGTILSQSLHARRFKEKVKFTVHQGPKDPVYRGDAVQVLYSSFTSLLNDEYDKMSVEHLRETQTSVAENKGTQPYFHFVEVKAMKEIGGRCFVCSRPSLDIPWPLQYREEALCFTLSPVTAHYQQQRKLPSFKEAKQFLKQDESFLRSKESYQRLRGTMEKYTHREIVAYADKTIKQVERTPRLRPNEVTRLLSKCTKFVLKVK</sequence>
<protein>
    <submittedName>
        <fullName evidence="2">Uncharacterized protein</fullName>
    </submittedName>
</protein>
<dbReference type="Proteomes" id="UP000515908">
    <property type="component" value="Chromosome 02"/>
</dbReference>
<gene>
    <name evidence="2" type="ORF">ADEAN_000137000</name>
</gene>
<reference evidence="2 3" key="1">
    <citation type="submission" date="2020-08" db="EMBL/GenBank/DDBJ databases">
        <authorList>
            <person name="Newling K."/>
            <person name="Davey J."/>
            <person name="Forrester S."/>
        </authorList>
    </citation>
    <scope>NUCLEOTIDE SEQUENCE [LARGE SCALE GENOMIC DNA]</scope>
    <source>
        <strain evidence="3">Crithidia deanei Carvalho (ATCC PRA-265)</strain>
    </source>
</reference>
<dbReference type="AlphaFoldDB" id="A0A7G2C2P1"/>